<feature type="repeat" description="WD" evidence="3">
    <location>
        <begin position="1235"/>
        <end position="1274"/>
    </location>
</feature>
<name>A0A4S4M0U5_9AGAM</name>
<dbReference type="InterPro" id="IPR019775">
    <property type="entry name" value="WD40_repeat_CS"/>
</dbReference>
<dbReference type="PROSITE" id="PS50082">
    <property type="entry name" value="WD_REPEATS_2"/>
    <property type="match status" value="7"/>
</dbReference>
<feature type="repeat" description="WD" evidence="3">
    <location>
        <begin position="1066"/>
        <end position="1107"/>
    </location>
</feature>
<dbReference type="InterPro" id="IPR015943">
    <property type="entry name" value="WD40/YVTN_repeat-like_dom_sf"/>
</dbReference>
<feature type="repeat" description="WD" evidence="3">
    <location>
        <begin position="1149"/>
        <end position="1190"/>
    </location>
</feature>
<organism evidence="6 7">
    <name type="scientific">Bondarzewia mesenterica</name>
    <dbReference type="NCBI Taxonomy" id="1095465"/>
    <lineage>
        <taxon>Eukaryota</taxon>
        <taxon>Fungi</taxon>
        <taxon>Dikarya</taxon>
        <taxon>Basidiomycota</taxon>
        <taxon>Agaricomycotina</taxon>
        <taxon>Agaricomycetes</taxon>
        <taxon>Russulales</taxon>
        <taxon>Bondarzewiaceae</taxon>
        <taxon>Bondarzewia</taxon>
    </lineage>
</organism>
<dbReference type="EMBL" id="SGPL01000098">
    <property type="protein sequence ID" value="THH17761.1"/>
    <property type="molecule type" value="Genomic_DNA"/>
</dbReference>
<dbReference type="Gene3D" id="1.25.10.10">
    <property type="entry name" value="Leucine-rich Repeat Variant"/>
    <property type="match status" value="1"/>
</dbReference>
<dbReference type="SUPFAM" id="SSF53474">
    <property type="entry name" value="alpha/beta-Hydrolases"/>
    <property type="match status" value="1"/>
</dbReference>
<keyword evidence="1 3" id="KW-0853">WD repeat</keyword>
<proteinExistence type="predicted"/>
<dbReference type="InterPro" id="IPR018712">
    <property type="entry name" value="Tle1-like_cat"/>
</dbReference>
<protein>
    <recommendedName>
        <fullName evidence="5">T6SS Phospholipase effector Tle1-like catalytic domain-containing protein</fullName>
    </recommendedName>
</protein>
<reference evidence="6 7" key="1">
    <citation type="submission" date="2019-02" db="EMBL/GenBank/DDBJ databases">
        <title>Genome sequencing of the rare red list fungi Bondarzewia mesenterica.</title>
        <authorList>
            <person name="Buettner E."/>
            <person name="Kellner H."/>
        </authorList>
    </citation>
    <scope>NUCLEOTIDE SEQUENCE [LARGE SCALE GENOMIC DNA]</scope>
    <source>
        <strain evidence="6 7">DSM 108281</strain>
    </source>
</reference>
<dbReference type="InterPro" id="IPR020472">
    <property type="entry name" value="WD40_PAC1"/>
</dbReference>
<keyword evidence="2" id="KW-0677">Repeat</keyword>
<dbReference type="Pfam" id="PF09994">
    <property type="entry name" value="T6SS_Tle1-like_cat"/>
    <property type="match status" value="1"/>
</dbReference>
<evidence type="ECO:0000256" key="3">
    <source>
        <dbReference type="PROSITE-ProRule" id="PRU00221"/>
    </source>
</evidence>
<keyword evidence="7" id="KW-1185">Reference proteome</keyword>
<dbReference type="PROSITE" id="PS50294">
    <property type="entry name" value="WD_REPEATS_REGION"/>
    <property type="match status" value="7"/>
</dbReference>
<dbReference type="SUPFAM" id="SSF48371">
    <property type="entry name" value="ARM repeat"/>
    <property type="match status" value="1"/>
</dbReference>
<dbReference type="PRINTS" id="PR00320">
    <property type="entry name" value="GPROTEINBRPT"/>
</dbReference>
<feature type="repeat" description="WD" evidence="3">
    <location>
        <begin position="1192"/>
        <end position="1233"/>
    </location>
</feature>
<evidence type="ECO:0000256" key="2">
    <source>
        <dbReference type="ARBA" id="ARBA00022737"/>
    </source>
</evidence>
<dbReference type="Pfam" id="PF00400">
    <property type="entry name" value="WD40"/>
    <property type="match status" value="7"/>
</dbReference>
<dbReference type="AlphaFoldDB" id="A0A4S4M0U5"/>
<evidence type="ECO:0000256" key="4">
    <source>
        <dbReference type="SAM" id="MobiDB-lite"/>
    </source>
</evidence>
<dbReference type="InterPro" id="IPR011989">
    <property type="entry name" value="ARM-like"/>
</dbReference>
<dbReference type="CDD" id="cd00200">
    <property type="entry name" value="WD40"/>
    <property type="match status" value="1"/>
</dbReference>
<dbReference type="InterPro" id="IPR029058">
    <property type="entry name" value="AB_hydrolase_fold"/>
</dbReference>
<dbReference type="Proteomes" id="UP000310158">
    <property type="component" value="Unassembled WGS sequence"/>
</dbReference>
<feature type="repeat" description="WD" evidence="3">
    <location>
        <begin position="1112"/>
        <end position="1149"/>
    </location>
</feature>
<evidence type="ECO:0000259" key="5">
    <source>
        <dbReference type="Pfam" id="PF09994"/>
    </source>
</evidence>
<evidence type="ECO:0000256" key="1">
    <source>
        <dbReference type="ARBA" id="ARBA00022574"/>
    </source>
</evidence>
<evidence type="ECO:0000313" key="6">
    <source>
        <dbReference type="EMBL" id="THH17761.1"/>
    </source>
</evidence>
<dbReference type="SUPFAM" id="SSF50978">
    <property type="entry name" value="WD40 repeat-like"/>
    <property type="match status" value="1"/>
</dbReference>
<dbReference type="InterPro" id="IPR036322">
    <property type="entry name" value="WD40_repeat_dom_sf"/>
</dbReference>
<dbReference type="PANTHER" id="PTHR22847">
    <property type="entry name" value="WD40 REPEAT PROTEIN"/>
    <property type="match status" value="1"/>
</dbReference>
<dbReference type="InterPro" id="IPR001680">
    <property type="entry name" value="WD40_rpt"/>
</dbReference>
<feature type="repeat" description="WD" evidence="3">
    <location>
        <begin position="1023"/>
        <end position="1064"/>
    </location>
</feature>
<dbReference type="PANTHER" id="PTHR22847:SF637">
    <property type="entry name" value="WD REPEAT DOMAIN 5B"/>
    <property type="match status" value="1"/>
</dbReference>
<feature type="repeat" description="WD" evidence="3">
    <location>
        <begin position="981"/>
        <end position="1022"/>
    </location>
</feature>
<comment type="caution">
    <text evidence="6">The sequence shown here is derived from an EMBL/GenBank/DDBJ whole genome shotgun (WGS) entry which is preliminary data.</text>
</comment>
<accession>A0A4S4M0U5</accession>
<sequence>MSHHSQIRAHIQTRTLEAESIIRDERRVSAFAYQEDFFDKFLPENDILIDEILGHHGLHIAVTSSTSTKKDAQILDNKQTDILAYMSAELASAQCCAYYINEAFPNVAQHKVLHDLESSLWNLCWIRICRKGPGSHRLLTPNDIKSSHMRSNRVNIAQVAVRGSLRFIHSLSLYWPACLELTAALDHRSIFRYPTDTFYSSSKKLFSPSGMESNDVPAGGSAPAMNAIDRDSKRRKSSCGCSSDEGRNLVVCIDGTSNQFGPKNTNVIELYSRLVKNEKQLTYYNSGIGTYAKPSWKSFSYWKQIMDNTIDLAIAWNFEKIVMSAYRWLSDNYQDGDRIFLFGFSRGAYQVRTLAAMIHKVGLIHKGNEDQIPFAYELYADPKSDDPATLASPSGEGSQFNAAAMRIMVSNKPRTRVYPSVSVASSLTSLSESETLPPLSDVPRGMASRFKGTFSRPNVKVHFVGAWDTVSSVGIVRGKNLPGTVSGLRHICIFRHALALDERRVKFLPEYASGGVMLPEDEIRNASSNPTSRSLSNIKEVWFIGTHSDIGGGNVFNPDLKRSGPPLLWMSQEAKLAGIEMELSSFKWDWKKLGDVNESLSGVWWLLEYAPIKQLTFKDADAARYRFHRGRGRRIHSGQKIHATVALFSPEKYKPKAILPPEAADGDWHKLITSPQSGSYAHTLDKGLDRWKFWFEMDVSDMVEAVIRDFGDLTSIFVTVDRLDRLIQSAEGARAVRNVLDQNVDAFSALMNLAMRTNDPDPRLQDIITLALTKIAACGPRFSNDLLAAVLLSKLLSTDIQERDAAKFLLTQLSGANPMCKSLVNLSNFPCLAFYLACKSKVKRFSMDAAKEALRKGPFQYRLGTLKCLLFDLLADQDLDVQRLSTEVIASLGAKFSIVNDLARLSRDGLGDPDLDIQRRCIKAIVVLASSYREDVRDAMFQVHLHRDLHHLSFPDNSPDDNLRRLAITELKRRWPLHIAKEFRDNPVYSIAFSPDGKLIASGSWDKAVRVWAAETGEITAALTGHNDDVFSVAFSPDGKRIVSGSRDHTVRVWDAKTGHATSRPFSGHDYIVHSAAFSPDGKSVASGSFDKTIRLWDAETGEVKSSPFTVQSEVHSIAFSPDGKSIASGSWDKLVRVWNIKTGEAEVVGAHAREVTSVAFSPDGKYIASGSVDATVRVWNTETGEPKYAPLIGHTERVNAVAYSPDGSYIVSGSDDHTVQAWDAETGVPVAESSTTHMDRVTSVAFSPDGKYIASSSWDHTVKVWKAASNAGI</sequence>
<dbReference type="GO" id="GO:1990234">
    <property type="term" value="C:transferase complex"/>
    <property type="evidence" value="ECO:0007669"/>
    <property type="project" value="UniProtKB-ARBA"/>
</dbReference>
<dbReference type="OrthoDB" id="538223at2759"/>
<dbReference type="PROSITE" id="PS00678">
    <property type="entry name" value="WD_REPEATS_1"/>
    <property type="match status" value="5"/>
</dbReference>
<feature type="region of interest" description="Disordered" evidence="4">
    <location>
        <begin position="212"/>
        <end position="244"/>
    </location>
</feature>
<dbReference type="SMART" id="SM00320">
    <property type="entry name" value="WD40"/>
    <property type="match status" value="7"/>
</dbReference>
<dbReference type="InterPro" id="IPR016024">
    <property type="entry name" value="ARM-type_fold"/>
</dbReference>
<dbReference type="Gene3D" id="2.130.10.10">
    <property type="entry name" value="YVTN repeat-like/Quinoprotein amine dehydrogenase"/>
    <property type="match status" value="3"/>
</dbReference>
<gene>
    <name evidence="6" type="ORF">EW146_g3118</name>
</gene>
<evidence type="ECO:0000313" key="7">
    <source>
        <dbReference type="Proteomes" id="UP000310158"/>
    </source>
</evidence>
<feature type="domain" description="T6SS Phospholipase effector Tle1-like catalytic" evidence="5">
    <location>
        <begin position="247"/>
        <end position="573"/>
    </location>
</feature>